<keyword evidence="7 8" id="KW-0030">Aminoacyl-tRNA synthetase</keyword>
<dbReference type="InterPro" id="IPR002302">
    <property type="entry name" value="Leu-tRNA-ligase"/>
</dbReference>
<keyword evidence="4 8" id="KW-0547">Nucleotide-binding</keyword>
<dbReference type="Pfam" id="PF00133">
    <property type="entry name" value="tRNA-synt_1"/>
    <property type="match status" value="1"/>
</dbReference>
<evidence type="ECO:0000256" key="1">
    <source>
        <dbReference type="ARBA" id="ARBA00005594"/>
    </source>
</evidence>
<evidence type="ECO:0000256" key="6">
    <source>
        <dbReference type="ARBA" id="ARBA00022917"/>
    </source>
</evidence>
<evidence type="ECO:0000259" key="11">
    <source>
        <dbReference type="Pfam" id="PF13603"/>
    </source>
</evidence>
<dbReference type="FunFam" id="1.10.730.10:FF:000012">
    <property type="entry name" value="Leucine--tRNA ligase"/>
    <property type="match status" value="1"/>
</dbReference>
<dbReference type="GO" id="GO:0006429">
    <property type="term" value="P:leucyl-tRNA aminoacylation"/>
    <property type="evidence" value="ECO:0007669"/>
    <property type="project" value="InterPro"/>
</dbReference>
<dbReference type="PANTHER" id="PTHR43740:SF2">
    <property type="entry name" value="LEUCINE--TRNA LIGASE, MITOCHONDRIAL"/>
    <property type="match status" value="1"/>
</dbReference>
<evidence type="ECO:0000259" key="9">
    <source>
        <dbReference type="Pfam" id="PF00133"/>
    </source>
</evidence>
<dbReference type="EC" id="6.1.1.4" evidence="2"/>
<proteinExistence type="inferred from homology"/>
<evidence type="ECO:0000256" key="7">
    <source>
        <dbReference type="ARBA" id="ARBA00023146"/>
    </source>
</evidence>
<comment type="similarity">
    <text evidence="1 8">Belongs to the class-I aminoacyl-tRNA synthetase family.</text>
</comment>
<dbReference type="InterPro" id="IPR009008">
    <property type="entry name" value="Val/Leu/Ile-tRNA-synth_edit"/>
</dbReference>
<dbReference type="CDD" id="cd07958">
    <property type="entry name" value="Anticodon_Ia_Leu_BEm"/>
    <property type="match status" value="1"/>
</dbReference>
<reference evidence="12" key="1">
    <citation type="submission" date="2021-01" db="EMBL/GenBank/DDBJ databases">
        <authorList>
            <person name="Eckstrom K.M.E."/>
        </authorList>
    </citation>
    <scope>NUCLEOTIDE SEQUENCE</scope>
    <source>
        <strain evidence="12">UVCC 0001</strain>
    </source>
</reference>
<comment type="caution">
    <text evidence="12">The sequence shown here is derived from an EMBL/GenBank/DDBJ whole genome shotgun (WGS) entry which is preliminary data.</text>
</comment>
<dbReference type="EMBL" id="JASFZW010000006">
    <property type="protein sequence ID" value="KAK2077479.1"/>
    <property type="molecule type" value="Genomic_DNA"/>
</dbReference>
<keyword evidence="13" id="KW-1185">Reference proteome</keyword>
<dbReference type="FunFam" id="3.40.50.620:FF:000056">
    <property type="entry name" value="Leucine--tRNA ligase"/>
    <property type="match status" value="1"/>
</dbReference>
<dbReference type="SUPFAM" id="SSF47323">
    <property type="entry name" value="Anticodon-binding domain of a subclass of class I aminoacyl-tRNA synthetases"/>
    <property type="match status" value="1"/>
</dbReference>
<evidence type="ECO:0000256" key="4">
    <source>
        <dbReference type="ARBA" id="ARBA00022741"/>
    </source>
</evidence>
<gene>
    <name evidence="12" type="ORF">QBZ16_004324</name>
</gene>
<dbReference type="NCBIfam" id="TIGR00396">
    <property type="entry name" value="leuS_bact"/>
    <property type="match status" value="1"/>
</dbReference>
<dbReference type="SUPFAM" id="SSF52374">
    <property type="entry name" value="Nucleotidylyl transferase"/>
    <property type="match status" value="1"/>
</dbReference>
<dbReference type="InterPro" id="IPR014729">
    <property type="entry name" value="Rossmann-like_a/b/a_fold"/>
</dbReference>
<dbReference type="AlphaFoldDB" id="A0AAD9IFJ4"/>
<dbReference type="Gene3D" id="3.90.740.10">
    <property type="entry name" value="Valyl/Leucyl/Isoleucyl-tRNA synthetase, editing domain"/>
    <property type="match status" value="1"/>
</dbReference>
<organism evidence="12 13">
    <name type="scientific">Prototheca wickerhamii</name>
    <dbReference type="NCBI Taxonomy" id="3111"/>
    <lineage>
        <taxon>Eukaryota</taxon>
        <taxon>Viridiplantae</taxon>
        <taxon>Chlorophyta</taxon>
        <taxon>core chlorophytes</taxon>
        <taxon>Trebouxiophyceae</taxon>
        <taxon>Chlorellales</taxon>
        <taxon>Chlorellaceae</taxon>
        <taxon>Prototheca</taxon>
    </lineage>
</organism>
<dbReference type="Pfam" id="PF09334">
    <property type="entry name" value="tRNA-synt_1g"/>
    <property type="match status" value="1"/>
</dbReference>
<evidence type="ECO:0000259" key="10">
    <source>
        <dbReference type="Pfam" id="PF09334"/>
    </source>
</evidence>
<dbReference type="PRINTS" id="PR00985">
    <property type="entry name" value="TRNASYNTHLEU"/>
</dbReference>
<dbReference type="InterPro" id="IPR025709">
    <property type="entry name" value="Leu_tRNA-synth_edit"/>
</dbReference>
<dbReference type="GO" id="GO:0005524">
    <property type="term" value="F:ATP binding"/>
    <property type="evidence" value="ECO:0007669"/>
    <property type="project" value="UniProtKB-KW"/>
</dbReference>
<protein>
    <recommendedName>
        <fullName evidence="2">leucine--tRNA ligase</fullName>
        <ecNumber evidence="2">6.1.1.4</ecNumber>
    </recommendedName>
</protein>
<dbReference type="FunFam" id="1.10.730.10:FF:000002">
    <property type="entry name" value="Leucine--tRNA ligase"/>
    <property type="match status" value="1"/>
</dbReference>
<dbReference type="HAMAP" id="MF_00049_B">
    <property type="entry name" value="Leu_tRNA_synth_B"/>
    <property type="match status" value="1"/>
</dbReference>
<dbReference type="FunFam" id="3.40.50.620:FF:000077">
    <property type="entry name" value="Leucine--tRNA ligase"/>
    <property type="match status" value="1"/>
</dbReference>
<dbReference type="PANTHER" id="PTHR43740">
    <property type="entry name" value="LEUCYL-TRNA SYNTHETASE"/>
    <property type="match status" value="1"/>
</dbReference>
<dbReference type="GO" id="GO:0002161">
    <property type="term" value="F:aminoacyl-tRNA deacylase activity"/>
    <property type="evidence" value="ECO:0007669"/>
    <property type="project" value="InterPro"/>
</dbReference>
<feature type="domain" description="Methionyl/Leucyl tRNA synthetase" evidence="10">
    <location>
        <begin position="70"/>
        <end position="202"/>
    </location>
</feature>
<keyword evidence="5 8" id="KW-0067">ATP-binding</keyword>
<dbReference type="Proteomes" id="UP001255856">
    <property type="component" value="Unassembled WGS sequence"/>
</dbReference>
<evidence type="ECO:0000256" key="3">
    <source>
        <dbReference type="ARBA" id="ARBA00022598"/>
    </source>
</evidence>
<dbReference type="Pfam" id="PF13603">
    <property type="entry name" value="tRNA-synt_1_2"/>
    <property type="match status" value="1"/>
</dbReference>
<evidence type="ECO:0000256" key="8">
    <source>
        <dbReference type="RuleBase" id="RU363039"/>
    </source>
</evidence>
<keyword evidence="3 8" id="KW-0436">Ligase</keyword>
<accession>A0AAD9IFJ4</accession>
<dbReference type="Gene3D" id="3.40.50.620">
    <property type="entry name" value="HUPs"/>
    <property type="match status" value="2"/>
</dbReference>
<feature type="domain" description="Aminoacyl-tRNA synthetase class Ia" evidence="9">
    <location>
        <begin position="681"/>
        <end position="715"/>
    </location>
</feature>
<dbReference type="InterPro" id="IPR009080">
    <property type="entry name" value="tRNAsynth_Ia_anticodon-bd"/>
</dbReference>
<sequence length="897" mass="99113">MRSQQSCAVLASQAGRRAWSSGETGARAGAYPFRELEPKWQAHWEEHKTFRTPDFHELDTSKPKYYVLDMFPYPSGSGLHVGHPEGYTATDIIARYKRMRGFNVLHPMGWDAFGLPAEQYAIQTGTHPAETTRANIDRFRAQLKSLGFSYDWDRELSTCEPRYYRWTQWIFLQLHRLGLAYQAESPVNWCPALGTVLANEEVIDGRSERGGHPVQRLPLRQWMLAITRYADRLLADLDTLDWDPSIVEMQRNWIGRSEGAFVSFAREDGGEALEVFTTRPDTLFGATFLVLAPEHPAARELAARAGREAAVAAYAEAAAAKSERQRIAEGGAEAASGVFTGGYVVHPLTRERVPVWAADYVLWGYGTGAVMAVPAHDDRDRLFAARHGLPTRRVISEKDGVMIDSATTDGALDVNGQPPSIAQSLITDFLTKHALGRATTQYKLRDWLFARQRYWGEPFPVAFPLDAGGTPSETAVALPETALPLELPSMADFSPTGTPDPPLSRATDWVRTTLEVAEDSLLGATANPNPSTRQVPAVRETSTMPQWAGSCWYYLRFIDPHNDNALVSKEAEAYWMPVDLYVGGAEHAVLHLLYARFWHKALHDLGVASTPEPFARLVSQGMILGEVEYAAWARVDESGAVEFVPEGTPGAVATRVPADQVTPSALSPTGFALRARPDLAVSAKAHKMSKSRGNVVNPDDVVAAYGADSLRLYEMFMGPLRDAKPWSTQGVEGVHRFLGRVWRLGTLRLGPANGPPPERARRAVLARLVAKVTEDTEALRFNTAIASMMEAVNAMTKWDSCPPELFQQLVLRLGHDESLAYAPWPEHDPALLEEEEVSLPIQVNGKVRAVVQLPRDADEAAALAKALEVEGVLRHLEGKTVQKKIFVPGRILNLIVR</sequence>
<dbReference type="GO" id="GO:0005829">
    <property type="term" value="C:cytosol"/>
    <property type="evidence" value="ECO:0007669"/>
    <property type="project" value="TreeGrafter"/>
</dbReference>
<dbReference type="GO" id="GO:0004823">
    <property type="term" value="F:leucine-tRNA ligase activity"/>
    <property type="evidence" value="ECO:0007669"/>
    <property type="project" value="UniProtKB-EC"/>
</dbReference>
<dbReference type="Gene3D" id="1.10.730.10">
    <property type="entry name" value="Isoleucyl-tRNA Synthetase, Domain 1"/>
    <property type="match status" value="1"/>
</dbReference>
<feature type="domain" description="Leucyl-tRNA synthetase editing" evidence="11">
    <location>
        <begin position="251"/>
        <end position="401"/>
    </location>
</feature>
<name>A0AAD9IFJ4_PROWI</name>
<evidence type="ECO:0000256" key="5">
    <source>
        <dbReference type="ARBA" id="ARBA00022840"/>
    </source>
</evidence>
<keyword evidence="6 8" id="KW-0648">Protein biosynthesis</keyword>
<dbReference type="InterPro" id="IPR002300">
    <property type="entry name" value="aa-tRNA-synth_Ia"/>
</dbReference>
<dbReference type="InterPro" id="IPR015413">
    <property type="entry name" value="Methionyl/Leucyl_tRNA_Synth"/>
</dbReference>
<evidence type="ECO:0000313" key="13">
    <source>
        <dbReference type="Proteomes" id="UP001255856"/>
    </source>
</evidence>
<dbReference type="SUPFAM" id="SSF50677">
    <property type="entry name" value="ValRS/IleRS/LeuRS editing domain"/>
    <property type="match status" value="1"/>
</dbReference>
<evidence type="ECO:0000313" key="12">
    <source>
        <dbReference type="EMBL" id="KAK2077479.1"/>
    </source>
</evidence>
<dbReference type="CDD" id="cd00812">
    <property type="entry name" value="LeuRS_core"/>
    <property type="match status" value="1"/>
</dbReference>
<evidence type="ECO:0000256" key="2">
    <source>
        <dbReference type="ARBA" id="ARBA00013164"/>
    </source>
</evidence>